<reference evidence="1" key="1">
    <citation type="journal article" date="2019" name="Sci. Rep.">
        <title>Draft genome of Tanacetum cinerariifolium, the natural source of mosquito coil.</title>
        <authorList>
            <person name="Yamashiro T."/>
            <person name="Shiraishi A."/>
            <person name="Satake H."/>
            <person name="Nakayama K."/>
        </authorList>
    </citation>
    <scope>NUCLEOTIDE SEQUENCE</scope>
</reference>
<gene>
    <name evidence="1" type="ORF">Tci_051891</name>
</gene>
<name>A0A6L2N1F7_TANCI</name>
<proteinExistence type="predicted"/>
<accession>A0A6L2N1F7</accession>
<dbReference type="EMBL" id="BKCJ010007973">
    <property type="protein sequence ID" value="GEU79913.1"/>
    <property type="molecule type" value="Genomic_DNA"/>
</dbReference>
<evidence type="ECO:0000313" key="1">
    <source>
        <dbReference type="EMBL" id="GEU79913.1"/>
    </source>
</evidence>
<dbReference type="AlphaFoldDB" id="A0A6L2N1F7"/>
<protein>
    <submittedName>
        <fullName evidence="1">Uncharacterized protein</fullName>
    </submittedName>
</protein>
<organism evidence="1">
    <name type="scientific">Tanacetum cinerariifolium</name>
    <name type="common">Dalmatian daisy</name>
    <name type="synonym">Chrysanthemum cinerariifolium</name>
    <dbReference type="NCBI Taxonomy" id="118510"/>
    <lineage>
        <taxon>Eukaryota</taxon>
        <taxon>Viridiplantae</taxon>
        <taxon>Streptophyta</taxon>
        <taxon>Embryophyta</taxon>
        <taxon>Tracheophyta</taxon>
        <taxon>Spermatophyta</taxon>
        <taxon>Magnoliopsida</taxon>
        <taxon>eudicotyledons</taxon>
        <taxon>Gunneridae</taxon>
        <taxon>Pentapetalae</taxon>
        <taxon>asterids</taxon>
        <taxon>campanulids</taxon>
        <taxon>Asterales</taxon>
        <taxon>Asteraceae</taxon>
        <taxon>Asteroideae</taxon>
        <taxon>Anthemideae</taxon>
        <taxon>Anthemidinae</taxon>
        <taxon>Tanacetum</taxon>
    </lineage>
</organism>
<comment type="caution">
    <text evidence="1">The sequence shown here is derived from an EMBL/GenBank/DDBJ whole genome shotgun (WGS) entry which is preliminary data.</text>
</comment>
<sequence length="125" mass="14329">MKYKAEKVCPEEMVKMPLVDLKVLEDGSFGNRCHQMRVHKEEILKADFKTRLHEVKGGARVAFEDEFGAAKEREMLCEAQKGQSGVKRKIFISFRNKMGNEPILALPKGSDNFVVMREARVKMRA</sequence>